<dbReference type="HAMAP" id="MF_00651">
    <property type="entry name" value="Nuclease_YqgF"/>
    <property type="match status" value="1"/>
</dbReference>
<dbReference type="Pfam" id="PF03652">
    <property type="entry name" value="RuvX"/>
    <property type="match status" value="1"/>
</dbReference>
<keyword evidence="3" id="KW-0540">Nuclease</keyword>
<dbReference type="GO" id="GO:0004518">
    <property type="term" value="F:nuclease activity"/>
    <property type="evidence" value="ECO:0007669"/>
    <property type="project" value="UniProtKB-KW"/>
</dbReference>
<keyword evidence="2" id="KW-0690">Ribosome biogenesis</keyword>
<dbReference type="InterPro" id="IPR005227">
    <property type="entry name" value="YqgF"/>
</dbReference>
<evidence type="ECO:0000313" key="6">
    <source>
        <dbReference type="EMBL" id="CAB4560064.1"/>
    </source>
</evidence>
<dbReference type="SMART" id="SM00732">
    <property type="entry name" value="YqgFc"/>
    <property type="match status" value="1"/>
</dbReference>
<feature type="domain" description="YqgF/RNase H-like" evidence="5">
    <location>
        <begin position="4"/>
        <end position="103"/>
    </location>
</feature>
<dbReference type="InterPro" id="IPR006641">
    <property type="entry name" value="YqgF/RNaseH-like_dom"/>
</dbReference>
<keyword evidence="1" id="KW-0963">Cytoplasm</keyword>
<evidence type="ECO:0000256" key="1">
    <source>
        <dbReference type="ARBA" id="ARBA00022490"/>
    </source>
</evidence>
<protein>
    <submittedName>
        <fullName evidence="6">Unannotated protein</fullName>
    </submittedName>
</protein>
<name>A0A6J6D9S1_9ZZZZ</name>
<dbReference type="GO" id="GO:0016787">
    <property type="term" value="F:hydrolase activity"/>
    <property type="evidence" value="ECO:0007669"/>
    <property type="project" value="UniProtKB-KW"/>
</dbReference>
<evidence type="ECO:0000256" key="4">
    <source>
        <dbReference type="ARBA" id="ARBA00022801"/>
    </source>
</evidence>
<dbReference type="EMBL" id="CAEZTK010000003">
    <property type="protein sequence ID" value="CAB4560064.1"/>
    <property type="molecule type" value="Genomic_DNA"/>
</dbReference>
<evidence type="ECO:0000256" key="3">
    <source>
        <dbReference type="ARBA" id="ARBA00022722"/>
    </source>
</evidence>
<dbReference type="PANTHER" id="PTHR33317:SF4">
    <property type="entry name" value="POLYNUCLEOTIDYL TRANSFERASE, RIBONUCLEASE H-LIKE SUPERFAMILY PROTEIN"/>
    <property type="match status" value="1"/>
</dbReference>
<dbReference type="NCBIfam" id="TIGR00250">
    <property type="entry name" value="RNAse_H_YqgF"/>
    <property type="match status" value="1"/>
</dbReference>
<accession>A0A6J6D9S1</accession>
<sequence>MKRGRRIAFDYGDARIGVAASDSDSILVSPVTTLSTTSKYLLKEITLIFQEVDPIEIFVGKPTNLSGVDSVATSKAVNFVEELKGITQVPITMIDERMSTVSASKSLRQAGIDSKNSKSIIDMAAAVAILEFAISIEKGKMQ</sequence>
<dbReference type="PANTHER" id="PTHR33317">
    <property type="entry name" value="POLYNUCLEOTIDYL TRANSFERASE, RIBONUCLEASE H-LIKE SUPERFAMILY PROTEIN"/>
    <property type="match status" value="1"/>
</dbReference>
<gene>
    <name evidence="6" type="ORF">UFOPK1643_00102</name>
</gene>
<organism evidence="6">
    <name type="scientific">freshwater metagenome</name>
    <dbReference type="NCBI Taxonomy" id="449393"/>
    <lineage>
        <taxon>unclassified sequences</taxon>
        <taxon>metagenomes</taxon>
        <taxon>ecological metagenomes</taxon>
    </lineage>
</organism>
<dbReference type="InterPro" id="IPR037027">
    <property type="entry name" value="YqgF/RNaseH-like_dom_sf"/>
</dbReference>
<reference evidence="6" key="1">
    <citation type="submission" date="2020-05" db="EMBL/GenBank/DDBJ databases">
        <authorList>
            <person name="Chiriac C."/>
            <person name="Salcher M."/>
            <person name="Ghai R."/>
            <person name="Kavagutti S V."/>
        </authorList>
    </citation>
    <scope>NUCLEOTIDE SEQUENCE</scope>
</reference>
<dbReference type="Gene3D" id="3.30.420.140">
    <property type="entry name" value="YqgF/RNase H-like domain"/>
    <property type="match status" value="1"/>
</dbReference>
<keyword evidence="4" id="KW-0378">Hydrolase</keyword>
<dbReference type="GO" id="GO:0000967">
    <property type="term" value="P:rRNA 5'-end processing"/>
    <property type="evidence" value="ECO:0007669"/>
    <property type="project" value="TreeGrafter"/>
</dbReference>
<dbReference type="SUPFAM" id="SSF53098">
    <property type="entry name" value="Ribonuclease H-like"/>
    <property type="match status" value="1"/>
</dbReference>
<dbReference type="GO" id="GO:0005829">
    <property type="term" value="C:cytosol"/>
    <property type="evidence" value="ECO:0007669"/>
    <property type="project" value="TreeGrafter"/>
</dbReference>
<dbReference type="AlphaFoldDB" id="A0A6J6D9S1"/>
<dbReference type="CDD" id="cd16964">
    <property type="entry name" value="YqgF"/>
    <property type="match status" value="1"/>
</dbReference>
<proteinExistence type="inferred from homology"/>
<dbReference type="InterPro" id="IPR012337">
    <property type="entry name" value="RNaseH-like_sf"/>
</dbReference>
<evidence type="ECO:0000256" key="2">
    <source>
        <dbReference type="ARBA" id="ARBA00022517"/>
    </source>
</evidence>
<evidence type="ECO:0000259" key="5">
    <source>
        <dbReference type="SMART" id="SM00732"/>
    </source>
</evidence>